<evidence type="ECO:0000313" key="1">
    <source>
        <dbReference type="EMBL" id="KFM11111.1"/>
    </source>
</evidence>
<dbReference type="EMBL" id="KL226289">
    <property type="protein sequence ID" value="KFM11111.1"/>
    <property type="molecule type" value="Genomic_DNA"/>
</dbReference>
<feature type="non-terminal residue" evidence="1">
    <location>
        <position position="1"/>
    </location>
</feature>
<proteinExistence type="predicted"/>
<name>A0A087RCA7_APTFO</name>
<keyword evidence="2" id="KW-1185">Reference proteome</keyword>
<reference evidence="1 2" key="1">
    <citation type="submission" date="2014-04" db="EMBL/GenBank/DDBJ databases">
        <title>Genome evolution of avian class.</title>
        <authorList>
            <person name="Zhang G."/>
            <person name="Li C."/>
        </authorList>
    </citation>
    <scope>NUCLEOTIDE SEQUENCE [LARGE SCALE GENOMIC DNA]</scope>
    <source>
        <strain evidence="1">BGI_AS27</strain>
    </source>
</reference>
<dbReference type="AlphaFoldDB" id="A0A087RCA7"/>
<protein>
    <submittedName>
        <fullName evidence="1">Uncharacterized protein</fullName>
    </submittedName>
</protein>
<dbReference type="Proteomes" id="UP000053286">
    <property type="component" value="Unassembled WGS sequence"/>
</dbReference>
<gene>
    <name evidence="1" type="ORF">AS27_05419</name>
</gene>
<feature type="non-terminal residue" evidence="1">
    <location>
        <position position="43"/>
    </location>
</feature>
<evidence type="ECO:0000313" key="2">
    <source>
        <dbReference type="Proteomes" id="UP000053286"/>
    </source>
</evidence>
<accession>A0A087RCA7</accession>
<sequence>NSVIEICYFIPVHNLFNVLYKGTQTVTDVFSLFYAKVVNKKTI</sequence>
<organism evidence="1 2">
    <name type="scientific">Aptenodytes forsteri</name>
    <name type="common">Emperor penguin</name>
    <dbReference type="NCBI Taxonomy" id="9233"/>
    <lineage>
        <taxon>Eukaryota</taxon>
        <taxon>Metazoa</taxon>
        <taxon>Chordata</taxon>
        <taxon>Craniata</taxon>
        <taxon>Vertebrata</taxon>
        <taxon>Euteleostomi</taxon>
        <taxon>Archelosauria</taxon>
        <taxon>Archosauria</taxon>
        <taxon>Dinosauria</taxon>
        <taxon>Saurischia</taxon>
        <taxon>Theropoda</taxon>
        <taxon>Coelurosauria</taxon>
        <taxon>Aves</taxon>
        <taxon>Neognathae</taxon>
        <taxon>Neoaves</taxon>
        <taxon>Aequornithes</taxon>
        <taxon>Sphenisciformes</taxon>
        <taxon>Spheniscidae</taxon>
        <taxon>Aptenodytes</taxon>
    </lineage>
</organism>